<protein>
    <submittedName>
        <fullName evidence="4">Quinone oxidoreductase</fullName>
        <ecNumber evidence="4">1.6.5.5</ecNumber>
    </submittedName>
</protein>
<feature type="domain" description="Enoyl reductase (ER)" evidence="3">
    <location>
        <begin position="12"/>
        <end position="328"/>
    </location>
</feature>
<dbReference type="GO" id="GO:0005829">
    <property type="term" value="C:cytosol"/>
    <property type="evidence" value="ECO:0007669"/>
    <property type="project" value="TreeGrafter"/>
</dbReference>
<accession>A0A0L0MBZ8</accession>
<dbReference type="Pfam" id="PF00107">
    <property type="entry name" value="ADH_zinc_N"/>
    <property type="match status" value="1"/>
</dbReference>
<dbReference type="SUPFAM" id="SSF51735">
    <property type="entry name" value="NAD(P)-binding Rossmann-fold domains"/>
    <property type="match status" value="1"/>
</dbReference>
<dbReference type="SMART" id="SM00829">
    <property type="entry name" value="PKS_ER"/>
    <property type="match status" value="1"/>
</dbReference>
<dbReference type="GO" id="GO:0008270">
    <property type="term" value="F:zinc ion binding"/>
    <property type="evidence" value="ECO:0007669"/>
    <property type="project" value="InterPro"/>
</dbReference>
<dbReference type="EC" id="1.6.5.5" evidence="4"/>
<gene>
    <name evidence="4" type="ORF">BVER_01363</name>
</gene>
<dbReference type="InterPro" id="IPR013149">
    <property type="entry name" value="ADH-like_C"/>
</dbReference>
<dbReference type="AlphaFoldDB" id="A0A0L0MBZ8"/>
<reference evidence="5" key="1">
    <citation type="submission" date="2015-06" db="EMBL/GenBank/DDBJ databases">
        <title>Comparative genomics of Burkholderia leaf nodule symbionts.</title>
        <authorList>
            <person name="Carlier A."/>
            <person name="Eberl L."/>
            <person name="Pinto-Carbo M."/>
        </authorList>
    </citation>
    <scope>NUCLEOTIDE SEQUENCE [LARGE SCALE GENOMIC DNA]</scope>
    <source>
        <strain evidence="5">UZHbot4</strain>
    </source>
</reference>
<keyword evidence="1" id="KW-0521">NADP</keyword>
<evidence type="ECO:0000313" key="4">
    <source>
        <dbReference type="EMBL" id="KND59494.1"/>
    </source>
</evidence>
<evidence type="ECO:0000256" key="1">
    <source>
        <dbReference type="ARBA" id="ARBA00022857"/>
    </source>
</evidence>
<proteinExistence type="predicted"/>
<dbReference type="InterPro" id="IPR047618">
    <property type="entry name" value="QOR-like"/>
</dbReference>
<dbReference type="InterPro" id="IPR020843">
    <property type="entry name" value="ER"/>
</dbReference>
<dbReference type="Gene3D" id="3.40.50.720">
    <property type="entry name" value="NAD(P)-binding Rossmann-like Domain"/>
    <property type="match status" value="1"/>
</dbReference>
<dbReference type="InterPro" id="IPR011032">
    <property type="entry name" value="GroES-like_sf"/>
</dbReference>
<dbReference type="CDD" id="cd05286">
    <property type="entry name" value="QOR2"/>
    <property type="match status" value="1"/>
</dbReference>
<dbReference type="Gene3D" id="3.90.180.10">
    <property type="entry name" value="Medium-chain alcohol dehydrogenases, catalytic domain"/>
    <property type="match status" value="1"/>
</dbReference>
<keyword evidence="2 4" id="KW-0560">Oxidoreductase</keyword>
<dbReference type="InterPro" id="IPR013154">
    <property type="entry name" value="ADH-like_N"/>
</dbReference>
<dbReference type="SUPFAM" id="SSF50129">
    <property type="entry name" value="GroES-like"/>
    <property type="match status" value="1"/>
</dbReference>
<comment type="caution">
    <text evidence="4">The sequence shown here is derived from an EMBL/GenBank/DDBJ whole genome shotgun (WGS) entry which is preliminary data.</text>
</comment>
<dbReference type="PANTHER" id="PTHR48106">
    <property type="entry name" value="QUINONE OXIDOREDUCTASE PIG3-RELATED"/>
    <property type="match status" value="1"/>
</dbReference>
<dbReference type="PATRIC" id="fig|242163.4.peg.919"/>
<dbReference type="Proteomes" id="UP000036959">
    <property type="component" value="Unassembled WGS sequence"/>
</dbReference>
<evidence type="ECO:0000256" key="2">
    <source>
        <dbReference type="ARBA" id="ARBA00023002"/>
    </source>
</evidence>
<dbReference type="InterPro" id="IPR036291">
    <property type="entry name" value="NAD(P)-bd_dom_sf"/>
</dbReference>
<dbReference type="Pfam" id="PF08240">
    <property type="entry name" value="ADH_N"/>
    <property type="match status" value="1"/>
</dbReference>
<dbReference type="GO" id="GO:0003960">
    <property type="term" value="F:quinone reductase (NADPH) activity"/>
    <property type="evidence" value="ECO:0007669"/>
    <property type="project" value="UniProtKB-EC"/>
</dbReference>
<evidence type="ECO:0000259" key="3">
    <source>
        <dbReference type="SMART" id="SM00829"/>
    </source>
</evidence>
<sequence length="332" mass="35737">MLMRAIRIHEYGGPEVLRRVEIDVPRPGPGEVLVRVVAAGINFMDVHTRQGKYRDSRTYPVRIPCTLGMEGAGEVVETGAGVSSCRAGDRVAWCIAWGAYADYAIVPAARLARIAEGIAYDVAAAAIFQGSTAHYLLDDVAKLEAGMTCLVHAASGGIGQLLVQLAKRRGVEVFATTSTPEKAAIARTRGADHVLLYENGGFADRVRDLTDGRGVDVVFDAVGKTTLRDSFRATRVRGLVVNYGSVTDPMRDLDPYELGEAGSLFLTRPRLADHLADAATVQRRANDVFAAIRQGALQVEINGRYTMDNVEAAHAALEERRQSGKAVMDIAA</sequence>
<dbReference type="PROSITE" id="PS01162">
    <property type="entry name" value="QOR_ZETA_CRYSTAL"/>
    <property type="match status" value="1"/>
</dbReference>
<dbReference type="PANTHER" id="PTHR48106:SF13">
    <property type="entry name" value="QUINONE OXIDOREDUCTASE-RELATED"/>
    <property type="match status" value="1"/>
</dbReference>
<keyword evidence="5" id="KW-1185">Reference proteome</keyword>
<evidence type="ECO:0000313" key="5">
    <source>
        <dbReference type="Proteomes" id="UP000036959"/>
    </source>
</evidence>
<dbReference type="EMBL" id="LFJJ01000124">
    <property type="protein sequence ID" value="KND59494.1"/>
    <property type="molecule type" value="Genomic_DNA"/>
</dbReference>
<organism evidence="4 5">
    <name type="scientific">Candidatus Burkholderia verschuerenii</name>
    <dbReference type="NCBI Taxonomy" id="242163"/>
    <lineage>
        <taxon>Bacteria</taxon>
        <taxon>Pseudomonadati</taxon>
        <taxon>Pseudomonadota</taxon>
        <taxon>Betaproteobacteria</taxon>
        <taxon>Burkholderiales</taxon>
        <taxon>Burkholderiaceae</taxon>
        <taxon>Burkholderia</taxon>
    </lineage>
</organism>
<dbReference type="GO" id="GO:0070402">
    <property type="term" value="F:NADPH binding"/>
    <property type="evidence" value="ECO:0007669"/>
    <property type="project" value="TreeGrafter"/>
</dbReference>
<name>A0A0L0MBZ8_9BURK</name>
<dbReference type="GO" id="GO:0035925">
    <property type="term" value="F:mRNA 3'-UTR AU-rich region binding"/>
    <property type="evidence" value="ECO:0007669"/>
    <property type="project" value="TreeGrafter"/>
</dbReference>
<dbReference type="InterPro" id="IPR002364">
    <property type="entry name" value="Quin_OxRdtase/zeta-crystal_CS"/>
</dbReference>